<dbReference type="RefSeq" id="WP_184399646.1">
    <property type="nucleotide sequence ID" value="NZ_BAAAJD010000109.1"/>
</dbReference>
<dbReference type="Gene3D" id="3.20.20.70">
    <property type="entry name" value="Aldolase class I"/>
    <property type="match status" value="1"/>
</dbReference>
<gene>
    <name evidence="7" type="ORF">HDA36_006407</name>
</gene>
<dbReference type="EC" id="4.3.3.7" evidence="7"/>
<feature type="active site" description="Proton donor/acceptor" evidence="4">
    <location>
        <position position="138"/>
    </location>
</feature>
<dbReference type="AlphaFoldDB" id="A0A7W8QU39"/>
<evidence type="ECO:0000256" key="5">
    <source>
        <dbReference type="PIRSR" id="PIRSR001365-2"/>
    </source>
</evidence>
<evidence type="ECO:0000256" key="3">
    <source>
        <dbReference type="PIRNR" id="PIRNR001365"/>
    </source>
</evidence>
<dbReference type="CDD" id="cd00408">
    <property type="entry name" value="DHDPS-like"/>
    <property type="match status" value="1"/>
</dbReference>
<feature type="active site" description="Schiff-base intermediate with substrate" evidence="4">
    <location>
        <position position="166"/>
    </location>
</feature>
<dbReference type="InterPro" id="IPR002220">
    <property type="entry name" value="DapA-like"/>
</dbReference>
<keyword evidence="2 3" id="KW-0456">Lyase</keyword>
<organism evidence="7 8">
    <name type="scientific">Nocardiopsis composta</name>
    <dbReference type="NCBI Taxonomy" id="157465"/>
    <lineage>
        <taxon>Bacteria</taxon>
        <taxon>Bacillati</taxon>
        <taxon>Actinomycetota</taxon>
        <taxon>Actinomycetes</taxon>
        <taxon>Streptosporangiales</taxon>
        <taxon>Nocardiopsidaceae</taxon>
        <taxon>Nocardiopsis</taxon>
    </lineage>
</organism>
<protein>
    <submittedName>
        <fullName evidence="7">4-hydroxy-tetrahydrodipicolinate synthase</fullName>
        <ecNumber evidence="7">4.3.3.7</ecNumber>
    </submittedName>
</protein>
<evidence type="ECO:0000256" key="6">
    <source>
        <dbReference type="SAM" id="MobiDB-lite"/>
    </source>
</evidence>
<dbReference type="SMART" id="SM01130">
    <property type="entry name" value="DHDPS"/>
    <property type="match status" value="1"/>
</dbReference>
<keyword evidence="8" id="KW-1185">Reference proteome</keyword>
<feature type="binding site" evidence="5">
    <location>
        <position position="207"/>
    </location>
    <ligand>
        <name>pyruvate</name>
        <dbReference type="ChEBI" id="CHEBI:15361"/>
    </ligand>
</feature>
<dbReference type="PRINTS" id="PR00146">
    <property type="entry name" value="DHPICSNTHASE"/>
</dbReference>
<dbReference type="Pfam" id="PF00701">
    <property type="entry name" value="DHDPS"/>
    <property type="match status" value="1"/>
</dbReference>
<evidence type="ECO:0000313" key="8">
    <source>
        <dbReference type="Proteomes" id="UP000572635"/>
    </source>
</evidence>
<dbReference type="Proteomes" id="UP000572635">
    <property type="component" value="Unassembled WGS sequence"/>
</dbReference>
<proteinExistence type="inferred from homology"/>
<evidence type="ECO:0000313" key="7">
    <source>
        <dbReference type="EMBL" id="MBB5436259.1"/>
    </source>
</evidence>
<dbReference type="PANTHER" id="PTHR12128">
    <property type="entry name" value="DIHYDRODIPICOLINATE SYNTHASE"/>
    <property type="match status" value="1"/>
</dbReference>
<evidence type="ECO:0000256" key="2">
    <source>
        <dbReference type="ARBA" id="ARBA00023239"/>
    </source>
</evidence>
<dbReference type="PIRSF" id="PIRSF001365">
    <property type="entry name" value="DHDPS"/>
    <property type="match status" value="1"/>
</dbReference>
<feature type="region of interest" description="Disordered" evidence="6">
    <location>
        <begin position="1"/>
        <end position="22"/>
    </location>
</feature>
<comment type="similarity">
    <text evidence="1 3">Belongs to the DapA family.</text>
</comment>
<evidence type="ECO:0000256" key="1">
    <source>
        <dbReference type="ARBA" id="ARBA00007592"/>
    </source>
</evidence>
<dbReference type="InterPro" id="IPR013785">
    <property type="entry name" value="Aldolase_TIM"/>
</dbReference>
<dbReference type="GO" id="GO:0008840">
    <property type="term" value="F:4-hydroxy-tetrahydrodipicolinate synthase activity"/>
    <property type="evidence" value="ECO:0007669"/>
    <property type="project" value="UniProtKB-EC"/>
</dbReference>
<dbReference type="PANTHER" id="PTHR12128:SF66">
    <property type="entry name" value="4-HYDROXY-2-OXOGLUTARATE ALDOLASE, MITOCHONDRIAL"/>
    <property type="match status" value="1"/>
</dbReference>
<feature type="binding site" evidence="5">
    <location>
        <position position="50"/>
    </location>
    <ligand>
        <name>pyruvate</name>
        <dbReference type="ChEBI" id="CHEBI:15361"/>
    </ligand>
</feature>
<reference evidence="7 8" key="1">
    <citation type="submission" date="2020-08" db="EMBL/GenBank/DDBJ databases">
        <title>Sequencing the genomes of 1000 actinobacteria strains.</title>
        <authorList>
            <person name="Klenk H.-P."/>
        </authorList>
    </citation>
    <scope>NUCLEOTIDE SEQUENCE [LARGE SCALE GENOMIC DNA]</scope>
    <source>
        <strain evidence="7 8">DSM 44551</strain>
    </source>
</reference>
<evidence type="ECO:0000256" key="4">
    <source>
        <dbReference type="PIRSR" id="PIRSR001365-1"/>
    </source>
</evidence>
<accession>A0A7W8QU39</accession>
<name>A0A7W8QU39_9ACTN</name>
<dbReference type="SUPFAM" id="SSF51569">
    <property type="entry name" value="Aldolase"/>
    <property type="match status" value="1"/>
</dbReference>
<sequence length="312" mass="31643">MNTSESLRGVIPPLATPLGGDGQVDRPSLERLVAFQLDAGVHGVFIGGSTGEIALLDSVQAAAAARTAVGAVAGAVPVLVGAIDTGTRRVVEHARRAAEAGADAVVVTAPFYVDPHPDEVVAHFRTVRSAVDLPVVAYDIPSAIGTRLTPDIVAELAAEGTIAGLKDSSGDLTAFREVLRRLPGFPVLTGSELMADTALSLGASGLVPGLGNVDPHGYTRLFAAAAAGRWADAAAEQERLAGLFRIVGVADRGRIGFTAGALGAFKEALRLRGVIAHAATNPPLLPLNAEEVRSIAGILDGAGLGGAVEAGR</sequence>
<comment type="caution">
    <text evidence="7">The sequence shown here is derived from an EMBL/GenBank/DDBJ whole genome shotgun (WGS) entry which is preliminary data.</text>
</comment>
<dbReference type="EMBL" id="JACHDB010000002">
    <property type="protein sequence ID" value="MBB5436259.1"/>
    <property type="molecule type" value="Genomic_DNA"/>
</dbReference>